<feature type="transmembrane region" description="Helical" evidence="5">
    <location>
        <begin position="175"/>
        <end position="193"/>
    </location>
</feature>
<evidence type="ECO:0000313" key="7">
    <source>
        <dbReference type="EMBL" id="GAP63623.1"/>
    </source>
</evidence>
<dbReference type="AlphaFoldDB" id="A0A0M8K7W5"/>
<dbReference type="RefSeq" id="WP_054493434.1">
    <property type="nucleotide sequence ID" value="NZ_BBZA01000179.1"/>
</dbReference>
<keyword evidence="3 5" id="KW-1133">Transmembrane helix</keyword>
<keyword evidence="8" id="KW-1185">Reference proteome</keyword>
<evidence type="ECO:0000256" key="1">
    <source>
        <dbReference type="ARBA" id="ARBA00004141"/>
    </source>
</evidence>
<dbReference type="EMBL" id="BBZA01000179">
    <property type="protein sequence ID" value="GAP63623.1"/>
    <property type="molecule type" value="Genomic_DNA"/>
</dbReference>
<evidence type="ECO:0000256" key="2">
    <source>
        <dbReference type="ARBA" id="ARBA00022692"/>
    </source>
</evidence>
<reference evidence="8" key="1">
    <citation type="submission" date="2015-08" db="EMBL/GenBank/DDBJ databases">
        <title>Draft Genome Sequence of a Heterotrophic Facultative Anaerobic Bacterium Ardenticatena maritima Strain 110S.</title>
        <authorList>
            <person name="Kawaichi S."/>
            <person name="Yoshida T."/>
            <person name="Sako Y."/>
            <person name="Nakamura R."/>
        </authorList>
    </citation>
    <scope>NUCLEOTIDE SEQUENCE [LARGE SCALE GENOMIC DNA]</scope>
    <source>
        <strain evidence="8">110S</strain>
    </source>
</reference>
<keyword evidence="2 5" id="KW-0812">Transmembrane</keyword>
<comment type="caution">
    <text evidence="7">The sequence shown here is derived from an EMBL/GenBank/DDBJ whole genome shotgun (WGS) entry which is preliminary data.</text>
</comment>
<evidence type="ECO:0000256" key="3">
    <source>
        <dbReference type="ARBA" id="ARBA00022989"/>
    </source>
</evidence>
<protein>
    <recommendedName>
        <fullName evidence="6">Ferric oxidoreductase domain-containing protein</fullName>
    </recommendedName>
</protein>
<accession>A0A0M8K7W5</accession>
<evidence type="ECO:0000256" key="4">
    <source>
        <dbReference type="ARBA" id="ARBA00023136"/>
    </source>
</evidence>
<name>A0A0M8K7W5_9CHLR</name>
<feature type="transmembrane region" description="Helical" evidence="5">
    <location>
        <begin position="205"/>
        <end position="222"/>
    </location>
</feature>
<feature type="domain" description="Ferric oxidoreductase" evidence="6">
    <location>
        <begin position="65"/>
        <end position="187"/>
    </location>
</feature>
<dbReference type="InterPro" id="IPR013130">
    <property type="entry name" value="Fe3_Rdtase_TM_dom"/>
</dbReference>
<gene>
    <name evidence="7" type="ORF">ARMA_2046</name>
</gene>
<feature type="transmembrane region" description="Helical" evidence="5">
    <location>
        <begin position="20"/>
        <end position="43"/>
    </location>
</feature>
<sequence>MTAQKPYEFDEYPPALAWQLVVLMLLAAALGAISAVFLLPAWLPGLTASLFGEAPKAYWYLARSSGVVAYILLWLSMVFGVMMTNKLARLWPGGPTAFDAHQFTSLLGLAFALFHAIILLGDEYIQSGLVNVLVPFTYDYRPEWVGVGQMAFYAMAIIAFSFYVRQQIGRRAWRLIHYLSFLTYLAALAHGITAGTDTTTRFMQSLYWGSGGLLLFLTIYRIQHSILSRRERAAKKAAHRAKAHQPPSATNA</sequence>
<dbReference type="OrthoDB" id="6656329at2"/>
<evidence type="ECO:0000259" key="6">
    <source>
        <dbReference type="Pfam" id="PF01794"/>
    </source>
</evidence>
<keyword evidence="4 5" id="KW-0472">Membrane</keyword>
<feature type="transmembrane region" description="Helical" evidence="5">
    <location>
        <begin position="58"/>
        <end position="82"/>
    </location>
</feature>
<dbReference type="GO" id="GO:0016020">
    <property type="term" value="C:membrane"/>
    <property type="evidence" value="ECO:0007669"/>
    <property type="project" value="UniProtKB-SubCell"/>
</dbReference>
<evidence type="ECO:0000313" key="8">
    <source>
        <dbReference type="Proteomes" id="UP000037784"/>
    </source>
</evidence>
<feature type="transmembrane region" description="Helical" evidence="5">
    <location>
        <begin position="103"/>
        <end position="121"/>
    </location>
</feature>
<dbReference type="InParanoid" id="A0A0M8K7W5"/>
<dbReference type="Pfam" id="PF01794">
    <property type="entry name" value="Ferric_reduct"/>
    <property type="match status" value="1"/>
</dbReference>
<dbReference type="Proteomes" id="UP000037784">
    <property type="component" value="Unassembled WGS sequence"/>
</dbReference>
<comment type="subcellular location">
    <subcellularLocation>
        <location evidence="1">Membrane</location>
        <topology evidence="1">Multi-pass membrane protein</topology>
    </subcellularLocation>
</comment>
<feature type="transmembrane region" description="Helical" evidence="5">
    <location>
        <begin position="144"/>
        <end position="163"/>
    </location>
</feature>
<proteinExistence type="predicted"/>
<evidence type="ECO:0000256" key="5">
    <source>
        <dbReference type="SAM" id="Phobius"/>
    </source>
</evidence>
<organism evidence="7 8">
    <name type="scientific">Ardenticatena maritima</name>
    <dbReference type="NCBI Taxonomy" id="872965"/>
    <lineage>
        <taxon>Bacteria</taxon>
        <taxon>Bacillati</taxon>
        <taxon>Chloroflexota</taxon>
        <taxon>Ardenticatenia</taxon>
        <taxon>Ardenticatenales</taxon>
        <taxon>Ardenticatenaceae</taxon>
        <taxon>Ardenticatena</taxon>
    </lineage>
</organism>